<evidence type="ECO:0000313" key="2">
    <source>
        <dbReference type="Proteomes" id="UP001589810"/>
    </source>
</evidence>
<keyword evidence="2" id="KW-1185">Reference proteome</keyword>
<dbReference type="Proteomes" id="UP001589810">
    <property type="component" value="Unassembled WGS sequence"/>
</dbReference>
<dbReference type="EMBL" id="JBHLUD010000013">
    <property type="protein sequence ID" value="MFC0547051.1"/>
    <property type="molecule type" value="Genomic_DNA"/>
</dbReference>
<sequence>MAEYNGNPTAPRTQGGLLKQDAKFAATAIALLLRQLVLPSLFDTHAEGEFSGALGDTVNIKRPSVLKSYKRDMRTNPNGGTDKYKRNVLNEWSIPVRLDTNLYTAINLSDAMMTLDVTSFATQVIDPQIRALAEQYEDEVAAAMATKFAANPKSASLALDLSKITDIEQQAAAIRRHLARVRKAFNDENIPSNGRVIVLGSLLESILLTDPHLTRMDEAGTTSALTEAVLGRLYGFTLVSSNAVAEDAFFAFHGSALQLITMAPANPAGAPFSSSLSANGVALRYIRDYDFEVATDRSLINTYMGIGEVLDVPAAVMKNLDTTSYVDLQAQAKQLRGFSIAVTFPKAT</sequence>
<name>A0ABV6N4T6_9PSEU</name>
<dbReference type="Pfam" id="PF25209">
    <property type="entry name" value="Phage_capsid_4"/>
    <property type="match status" value="1"/>
</dbReference>
<proteinExistence type="predicted"/>
<gene>
    <name evidence="1" type="ORF">ACFFH7_36460</name>
</gene>
<comment type="caution">
    <text evidence="1">The sequence shown here is derived from an EMBL/GenBank/DDBJ whole genome shotgun (WGS) entry which is preliminary data.</text>
</comment>
<reference evidence="1 2" key="1">
    <citation type="submission" date="2024-09" db="EMBL/GenBank/DDBJ databases">
        <authorList>
            <person name="Sun Q."/>
            <person name="Mori K."/>
        </authorList>
    </citation>
    <scope>NUCLEOTIDE SEQUENCE [LARGE SCALE GENOMIC DNA]</scope>
    <source>
        <strain evidence="1 2">TBRC 1432</strain>
    </source>
</reference>
<dbReference type="RefSeq" id="WP_273937282.1">
    <property type="nucleotide sequence ID" value="NZ_CP097263.1"/>
</dbReference>
<protein>
    <submittedName>
        <fullName evidence="1">P22 phage major capsid protein family protein</fullName>
    </submittedName>
</protein>
<accession>A0ABV6N4T6</accession>
<evidence type="ECO:0000313" key="1">
    <source>
        <dbReference type="EMBL" id="MFC0547051.1"/>
    </source>
</evidence>
<organism evidence="1 2">
    <name type="scientific">Kutzneria chonburiensis</name>
    <dbReference type="NCBI Taxonomy" id="1483604"/>
    <lineage>
        <taxon>Bacteria</taxon>
        <taxon>Bacillati</taxon>
        <taxon>Actinomycetota</taxon>
        <taxon>Actinomycetes</taxon>
        <taxon>Pseudonocardiales</taxon>
        <taxon>Pseudonocardiaceae</taxon>
        <taxon>Kutzneria</taxon>
    </lineage>
</organism>